<comment type="caution">
    <text evidence="1">The sequence shown here is derived from an EMBL/GenBank/DDBJ whole genome shotgun (WGS) entry which is preliminary data.</text>
</comment>
<evidence type="ECO:0000313" key="2">
    <source>
        <dbReference type="Proteomes" id="UP000235392"/>
    </source>
</evidence>
<dbReference type="EMBL" id="PGCI01000257">
    <property type="protein sequence ID" value="PLW31915.1"/>
    <property type="molecule type" value="Genomic_DNA"/>
</dbReference>
<gene>
    <name evidence="1" type="ORF">PCASD_21251</name>
</gene>
<reference evidence="1 2" key="1">
    <citation type="submission" date="2017-11" db="EMBL/GenBank/DDBJ databases">
        <title>De novo assembly and phasing of dikaryotic genomes from two isolates of Puccinia coronata f. sp. avenae, the causal agent of oat crown rust.</title>
        <authorList>
            <person name="Miller M.E."/>
            <person name="Zhang Y."/>
            <person name="Omidvar V."/>
            <person name="Sperschneider J."/>
            <person name="Schwessinger B."/>
            <person name="Raley C."/>
            <person name="Palmer J.M."/>
            <person name="Garnica D."/>
            <person name="Upadhyaya N."/>
            <person name="Rathjen J."/>
            <person name="Taylor J.M."/>
            <person name="Park R.F."/>
            <person name="Dodds P.N."/>
            <person name="Hirsch C.D."/>
            <person name="Kianian S.F."/>
            <person name="Figueroa M."/>
        </authorList>
    </citation>
    <scope>NUCLEOTIDE SEQUENCE [LARGE SCALE GENOMIC DNA]</scope>
    <source>
        <strain evidence="1">12SD80</strain>
    </source>
</reference>
<evidence type="ECO:0000313" key="1">
    <source>
        <dbReference type="EMBL" id="PLW31915.1"/>
    </source>
</evidence>
<sequence length="145" mass="16198">MGRVSGNRPRHLDAFPEVSVCMMVPKRLSDALVQLQSRSGPADALKSVSWTAASIGRFWFPHQQRPVDRDAVMRPADASGQGTRSIKKTEDQICTNQTLLRCIQLTHCCNCVDRTLLRSVRLMRDCKCVNQSLLVIEPEASNEST</sequence>
<proteinExistence type="predicted"/>
<organism evidence="1 2">
    <name type="scientific">Puccinia coronata f. sp. avenae</name>
    <dbReference type="NCBI Taxonomy" id="200324"/>
    <lineage>
        <taxon>Eukaryota</taxon>
        <taxon>Fungi</taxon>
        <taxon>Dikarya</taxon>
        <taxon>Basidiomycota</taxon>
        <taxon>Pucciniomycotina</taxon>
        <taxon>Pucciniomycetes</taxon>
        <taxon>Pucciniales</taxon>
        <taxon>Pucciniaceae</taxon>
        <taxon>Puccinia</taxon>
    </lineage>
</organism>
<accession>A0A2N5U2F3</accession>
<name>A0A2N5U2F3_9BASI</name>
<protein>
    <submittedName>
        <fullName evidence="1">Uncharacterized protein</fullName>
    </submittedName>
</protein>
<dbReference type="AlphaFoldDB" id="A0A2N5U2F3"/>
<dbReference type="Proteomes" id="UP000235392">
    <property type="component" value="Unassembled WGS sequence"/>
</dbReference>